<accession>A0A9P7UC33</accession>
<comment type="caution">
    <text evidence="1">The sequence shown here is derived from an EMBL/GenBank/DDBJ whole genome shotgun (WGS) entry which is preliminary data.</text>
</comment>
<gene>
    <name evidence="1" type="ORF">JMJ77_012754</name>
</gene>
<dbReference type="Proteomes" id="UP000699042">
    <property type="component" value="Unassembled WGS sequence"/>
</dbReference>
<evidence type="ECO:0000313" key="1">
    <source>
        <dbReference type="EMBL" id="KAG7049998.1"/>
    </source>
</evidence>
<organism evidence="1 2">
    <name type="scientific">Colletotrichum scovillei</name>
    <dbReference type="NCBI Taxonomy" id="1209932"/>
    <lineage>
        <taxon>Eukaryota</taxon>
        <taxon>Fungi</taxon>
        <taxon>Dikarya</taxon>
        <taxon>Ascomycota</taxon>
        <taxon>Pezizomycotina</taxon>
        <taxon>Sordariomycetes</taxon>
        <taxon>Hypocreomycetidae</taxon>
        <taxon>Glomerellales</taxon>
        <taxon>Glomerellaceae</taxon>
        <taxon>Colletotrichum</taxon>
        <taxon>Colletotrichum acutatum species complex</taxon>
    </lineage>
</organism>
<keyword evidence="2" id="KW-1185">Reference proteome</keyword>
<sequence length="44" mass="4896">MMFLNAAASNLRFEIDVNRIHSSALATDWDLPGADQILTMCWVG</sequence>
<reference evidence="1" key="1">
    <citation type="submission" date="2021-05" db="EMBL/GenBank/DDBJ databases">
        <title>Comparative genomics of three Colletotrichum scovillei strains and genetic complementation revealed genes involved fungal growth and virulence on chili pepper.</title>
        <authorList>
            <person name="Hsieh D.-K."/>
            <person name="Chuang S.-C."/>
            <person name="Chen C.-Y."/>
            <person name="Chao Y.-T."/>
            <person name="Lu M.-Y.J."/>
            <person name="Lee M.-H."/>
            <person name="Shih M.-C."/>
        </authorList>
    </citation>
    <scope>NUCLEOTIDE SEQUENCE</scope>
    <source>
        <strain evidence="1">Coll-153</strain>
    </source>
</reference>
<dbReference type="AlphaFoldDB" id="A0A9P7UC33"/>
<protein>
    <submittedName>
        <fullName evidence="1">Uncharacterized protein</fullName>
    </submittedName>
</protein>
<proteinExistence type="predicted"/>
<evidence type="ECO:0000313" key="2">
    <source>
        <dbReference type="Proteomes" id="UP000699042"/>
    </source>
</evidence>
<dbReference type="EMBL" id="JAESDN010000005">
    <property type="protein sequence ID" value="KAG7049998.1"/>
    <property type="molecule type" value="Genomic_DNA"/>
</dbReference>
<name>A0A9P7UC33_9PEZI</name>